<comment type="caution">
    <text evidence="2">The sequence shown here is derived from an EMBL/GenBank/DDBJ whole genome shotgun (WGS) entry which is preliminary data.</text>
</comment>
<feature type="compositionally biased region" description="Polar residues" evidence="1">
    <location>
        <begin position="17"/>
        <end position="29"/>
    </location>
</feature>
<reference evidence="2 3" key="1">
    <citation type="journal article" date="2023" name="Plants (Basel)">
        <title>Bridging the Gap: Combining Genomics and Transcriptomics Approaches to Understand Stylosanthes scabra, an Orphan Legume from the Brazilian Caatinga.</title>
        <authorList>
            <person name="Ferreira-Neto J.R.C."/>
            <person name="da Silva M.D."/>
            <person name="Binneck E."/>
            <person name="de Melo N.F."/>
            <person name="da Silva R.H."/>
            <person name="de Melo A.L.T.M."/>
            <person name="Pandolfi V."/>
            <person name="Bustamante F.O."/>
            <person name="Brasileiro-Vidal A.C."/>
            <person name="Benko-Iseppon A.M."/>
        </authorList>
    </citation>
    <scope>NUCLEOTIDE SEQUENCE [LARGE SCALE GENOMIC DNA]</scope>
    <source>
        <tissue evidence="2">Leaves</tissue>
    </source>
</reference>
<sequence>MPQREVRNSTKVKKTDPSSNSINVANPSSCEPVEDTTDIRDYAAFNRTKRIRACRKPKWNKSMSKATHSIEKLFQSTHEEDKHNQTSINEFIPETFWDKNGTHNITPSQVPEPTPEMKVVGVELSLVAYIFGVEQNTTEILVQIDHCVGDRKAFQSIAPGKPIVSDVMTLVIEMLTHGSDHRIWFLPPSFSAKYIESMIQDNSWYDDPTHLRPAISTFDYTERQVKQQANDSMDCGVWVFEWMIVSHIWGTYEILDVNNYKRLRLAMDLVQ</sequence>
<proteinExistence type="predicted"/>
<protein>
    <recommendedName>
        <fullName evidence="4">Ubiquitin-like protease family profile domain-containing protein</fullName>
    </recommendedName>
</protein>
<organism evidence="2 3">
    <name type="scientific">Stylosanthes scabra</name>
    <dbReference type="NCBI Taxonomy" id="79078"/>
    <lineage>
        <taxon>Eukaryota</taxon>
        <taxon>Viridiplantae</taxon>
        <taxon>Streptophyta</taxon>
        <taxon>Embryophyta</taxon>
        <taxon>Tracheophyta</taxon>
        <taxon>Spermatophyta</taxon>
        <taxon>Magnoliopsida</taxon>
        <taxon>eudicotyledons</taxon>
        <taxon>Gunneridae</taxon>
        <taxon>Pentapetalae</taxon>
        <taxon>rosids</taxon>
        <taxon>fabids</taxon>
        <taxon>Fabales</taxon>
        <taxon>Fabaceae</taxon>
        <taxon>Papilionoideae</taxon>
        <taxon>50 kb inversion clade</taxon>
        <taxon>dalbergioids sensu lato</taxon>
        <taxon>Dalbergieae</taxon>
        <taxon>Pterocarpus clade</taxon>
        <taxon>Stylosanthes</taxon>
    </lineage>
</organism>
<keyword evidence="3" id="KW-1185">Reference proteome</keyword>
<accession>A0ABU6YCT2</accession>
<evidence type="ECO:0000313" key="2">
    <source>
        <dbReference type="EMBL" id="MED6207059.1"/>
    </source>
</evidence>
<feature type="region of interest" description="Disordered" evidence="1">
    <location>
        <begin position="1"/>
        <end position="34"/>
    </location>
</feature>
<evidence type="ECO:0000256" key="1">
    <source>
        <dbReference type="SAM" id="MobiDB-lite"/>
    </source>
</evidence>
<gene>
    <name evidence="2" type="ORF">PIB30_032291</name>
</gene>
<dbReference type="SUPFAM" id="SSF54001">
    <property type="entry name" value="Cysteine proteinases"/>
    <property type="match status" value="1"/>
</dbReference>
<dbReference type="Proteomes" id="UP001341840">
    <property type="component" value="Unassembled WGS sequence"/>
</dbReference>
<dbReference type="InterPro" id="IPR038765">
    <property type="entry name" value="Papain-like_cys_pep_sf"/>
</dbReference>
<name>A0ABU6YCT2_9FABA</name>
<evidence type="ECO:0000313" key="3">
    <source>
        <dbReference type="Proteomes" id="UP001341840"/>
    </source>
</evidence>
<feature type="compositionally biased region" description="Basic and acidic residues" evidence="1">
    <location>
        <begin position="1"/>
        <end position="16"/>
    </location>
</feature>
<evidence type="ECO:0008006" key="4">
    <source>
        <dbReference type="Google" id="ProtNLM"/>
    </source>
</evidence>
<dbReference type="EMBL" id="JASCZI010241797">
    <property type="protein sequence ID" value="MED6207059.1"/>
    <property type="molecule type" value="Genomic_DNA"/>
</dbReference>